<evidence type="ECO:0000313" key="2">
    <source>
        <dbReference type="EMBL" id="KAK7267378.1"/>
    </source>
</evidence>
<feature type="compositionally biased region" description="Acidic residues" evidence="1">
    <location>
        <begin position="22"/>
        <end position="37"/>
    </location>
</feature>
<feature type="region of interest" description="Disordered" evidence="1">
    <location>
        <begin position="1"/>
        <end position="60"/>
    </location>
</feature>
<keyword evidence="3" id="KW-1185">Reference proteome</keyword>
<dbReference type="Proteomes" id="UP001372338">
    <property type="component" value="Unassembled WGS sequence"/>
</dbReference>
<proteinExistence type="predicted"/>
<comment type="caution">
    <text evidence="2">The sequence shown here is derived from an EMBL/GenBank/DDBJ whole genome shotgun (WGS) entry which is preliminary data.</text>
</comment>
<gene>
    <name evidence="2" type="ORF">RIF29_20050</name>
</gene>
<feature type="compositionally biased region" description="Basic and acidic residues" evidence="1">
    <location>
        <begin position="38"/>
        <end position="47"/>
    </location>
</feature>
<evidence type="ECO:0000313" key="3">
    <source>
        <dbReference type="Proteomes" id="UP001372338"/>
    </source>
</evidence>
<dbReference type="EMBL" id="JAYWIO010000004">
    <property type="protein sequence ID" value="KAK7267378.1"/>
    <property type="molecule type" value="Genomic_DNA"/>
</dbReference>
<feature type="compositionally biased region" description="Acidic residues" evidence="1">
    <location>
        <begin position="48"/>
        <end position="58"/>
    </location>
</feature>
<evidence type="ECO:0000256" key="1">
    <source>
        <dbReference type="SAM" id="MobiDB-lite"/>
    </source>
</evidence>
<dbReference type="AlphaFoldDB" id="A0AAN9F8X4"/>
<sequence length="238" mass="25976">MDGGPQTYHARRAEPAPTTVVEPEEDEEIEPEDEEEEPASKPDREYVPDEDSDSDSDLASEPPKSILLLLSLHSQIRLLSRLSHGPVALPLGSTDPSSSSSYEFFLVRLPLVSAFSLRIVFPLFRRCSSYSSSFFFFVSLLLKLPSLERDHSSSAAVRLLRSLSPPRCCSSPSLSSSPWISSSLTAIAHRHAAAPNRHHSSQASSVTSTVDAFFKSLPLPPSLSSYSATVCKFPISLS</sequence>
<organism evidence="2 3">
    <name type="scientific">Crotalaria pallida</name>
    <name type="common">Smooth rattlebox</name>
    <name type="synonym">Crotalaria striata</name>
    <dbReference type="NCBI Taxonomy" id="3830"/>
    <lineage>
        <taxon>Eukaryota</taxon>
        <taxon>Viridiplantae</taxon>
        <taxon>Streptophyta</taxon>
        <taxon>Embryophyta</taxon>
        <taxon>Tracheophyta</taxon>
        <taxon>Spermatophyta</taxon>
        <taxon>Magnoliopsida</taxon>
        <taxon>eudicotyledons</taxon>
        <taxon>Gunneridae</taxon>
        <taxon>Pentapetalae</taxon>
        <taxon>rosids</taxon>
        <taxon>fabids</taxon>
        <taxon>Fabales</taxon>
        <taxon>Fabaceae</taxon>
        <taxon>Papilionoideae</taxon>
        <taxon>50 kb inversion clade</taxon>
        <taxon>genistoids sensu lato</taxon>
        <taxon>core genistoids</taxon>
        <taxon>Crotalarieae</taxon>
        <taxon>Crotalaria</taxon>
    </lineage>
</organism>
<protein>
    <submittedName>
        <fullName evidence="2">Uncharacterized protein</fullName>
    </submittedName>
</protein>
<name>A0AAN9F8X4_CROPI</name>
<accession>A0AAN9F8X4</accession>
<reference evidence="2 3" key="1">
    <citation type="submission" date="2024-01" db="EMBL/GenBank/DDBJ databases">
        <title>The genomes of 5 underutilized Papilionoideae crops provide insights into root nodulation and disease resistanc.</title>
        <authorList>
            <person name="Yuan L."/>
        </authorList>
    </citation>
    <scope>NUCLEOTIDE SEQUENCE [LARGE SCALE GENOMIC DNA]</scope>
    <source>
        <strain evidence="2">ZHUSHIDOU_FW_LH</strain>
        <tissue evidence="2">Leaf</tissue>
    </source>
</reference>